<evidence type="ECO:0000259" key="3">
    <source>
        <dbReference type="PROSITE" id="PS50103"/>
    </source>
</evidence>
<keyword evidence="5" id="KW-1185">Reference proteome</keyword>
<dbReference type="Gene3D" id="1.10.150.50">
    <property type="entry name" value="Transcription Factor, Ets-1"/>
    <property type="match status" value="1"/>
</dbReference>
<keyword evidence="1" id="KW-0863">Zinc-finger</keyword>
<gene>
    <name evidence="4" type="ORF">PLOB_00013919</name>
</gene>
<sequence length="358" mass="39511">MASFNFDTWCTATKLTETSVDILKKEDLDTEEALQLLTPTDLEKLGLSIGQKRVLEAALKKLRKDVNEKPSPGDATGASDPITTKSLASDGGLEEILKKIESAGSLDESLLALGSTDFSSAKPPALNTSTLPRLDNDPHVFLGLQQKGISAKQGEKPLLIPDFVTLGTYDNREEEQEIGNNSSGAKIVIRSARGKPKLEHVTLSMWVAANSRIMHELLRTGKLSATTTAIADYLAYTIKFAELLESHTLASALAYDNEYRKLQCEYGFRWGSNSQHLHTRFLIKRRPSQTPAATSPNAQRFPPRLNRQPQTSPTAPICRQFNSLTGCLWPNCRFQHVCLVPNCNQRHPQHEHPTAPTA</sequence>
<dbReference type="InterPro" id="IPR013761">
    <property type="entry name" value="SAM/pointed_sf"/>
</dbReference>
<feature type="region of interest" description="Disordered" evidence="2">
    <location>
        <begin position="286"/>
        <end position="313"/>
    </location>
</feature>
<comment type="caution">
    <text evidence="4">The sequence shown here is derived from an EMBL/GenBank/DDBJ whole genome shotgun (WGS) entry which is preliminary data.</text>
</comment>
<organism evidence="4 5">
    <name type="scientific">Porites lobata</name>
    <dbReference type="NCBI Taxonomy" id="104759"/>
    <lineage>
        <taxon>Eukaryota</taxon>
        <taxon>Metazoa</taxon>
        <taxon>Cnidaria</taxon>
        <taxon>Anthozoa</taxon>
        <taxon>Hexacorallia</taxon>
        <taxon>Scleractinia</taxon>
        <taxon>Fungiina</taxon>
        <taxon>Poritidae</taxon>
        <taxon>Porites</taxon>
    </lineage>
</organism>
<dbReference type="Proteomes" id="UP001159405">
    <property type="component" value="Unassembled WGS sequence"/>
</dbReference>
<reference evidence="4 5" key="1">
    <citation type="submission" date="2022-05" db="EMBL/GenBank/DDBJ databases">
        <authorList>
            <consortium name="Genoscope - CEA"/>
            <person name="William W."/>
        </authorList>
    </citation>
    <scope>NUCLEOTIDE SEQUENCE [LARGE SCALE GENOMIC DNA]</scope>
</reference>
<dbReference type="EMBL" id="CALNXK010000018">
    <property type="protein sequence ID" value="CAH3105936.1"/>
    <property type="molecule type" value="Genomic_DNA"/>
</dbReference>
<name>A0ABN8NE71_9CNID</name>
<dbReference type="PROSITE" id="PS50103">
    <property type="entry name" value="ZF_C3H1"/>
    <property type="match status" value="1"/>
</dbReference>
<evidence type="ECO:0000313" key="4">
    <source>
        <dbReference type="EMBL" id="CAH3105936.1"/>
    </source>
</evidence>
<keyword evidence="1" id="KW-0862">Zinc</keyword>
<proteinExistence type="predicted"/>
<evidence type="ECO:0000256" key="2">
    <source>
        <dbReference type="SAM" id="MobiDB-lite"/>
    </source>
</evidence>
<feature type="domain" description="C3H1-type" evidence="3">
    <location>
        <begin position="312"/>
        <end position="339"/>
    </location>
</feature>
<feature type="zinc finger region" description="C3H1-type" evidence="1">
    <location>
        <begin position="312"/>
        <end position="339"/>
    </location>
</feature>
<keyword evidence="1" id="KW-0479">Metal-binding</keyword>
<dbReference type="InterPro" id="IPR000571">
    <property type="entry name" value="Znf_CCCH"/>
</dbReference>
<feature type="compositionally biased region" description="Polar residues" evidence="2">
    <location>
        <begin position="288"/>
        <end position="298"/>
    </location>
</feature>
<evidence type="ECO:0000256" key="1">
    <source>
        <dbReference type="PROSITE-ProRule" id="PRU00723"/>
    </source>
</evidence>
<protein>
    <recommendedName>
        <fullName evidence="3">C3H1-type domain-containing protein</fullName>
    </recommendedName>
</protein>
<accession>A0ABN8NE71</accession>
<evidence type="ECO:0000313" key="5">
    <source>
        <dbReference type="Proteomes" id="UP001159405"/>
    </source>
</evidence>
<feature type="region of interest" description="Disordered" evidence="2">
    <location>
        <begin position="65"/>
        <end position="87"/>
    </location>
</feature>